<name>A0A0F9HUQ2_9ZZZZ</name>
<evidence type="ECO:0000313" key="1">
    <source>
        <dbReference type="EMBL" id="KKL78832.1"/>
    </source>
</evidence>
<dbReference type="EMBL" id="LAZR01023341">
    <property type="protein sequence ID" value="KKL78832.1"/>
    <property type="molecule type" value="Genomic_DNA"/>
</dbReference>
<dbReference type="AlphaFoldDB" id="A0A0F9HUQ2"/>
<accession>A0A0F9HUQ2</accession>
<organism evidence="1">
    <name type="scientific">marine sediment metagenome</name>
    <dbReference type="NCBI Taxonomy" id="412755"/>
    <lineage>
        <taxon>unclassified sequences</taxon>
        <taxon>metagenomes</taxon>
        <taxon>ecological metagenomes</taxon>
    </lineage>
</organism>
<reference evidence="1" key="1">
    <citation type="journal article" date="2015" name="Nature">
        <title>Complex archaea that bridge the gap between prokaryotes and eukaryotes.</title>
        <authorList>
            <person name="Spang A."/>
            <person name="Saw J.H."/>
            <person name="Jorgensen S.L."/>
            <person name="Zaremba-Niedzwiedzka K."/>
            <person name="Martijn J."/>
            <person name="Lind A.E."/>
            <person name="van Eijk R."/>
            <person name="Schleper C."/>
            <person name="Guy L."/>
            <person name="Ettema T.J."/>
        </authorList>
    </citation>
    <scope>NUCLEOTIDE SEQUENCE</scope>
</reference>
<comment type="caution">
    <text evidence="1">The sequence shown here is derived from an EMBL/GenBank/DDBJ whole genome shotgun (WGS) entry which is preliminary data.</text>
</comment>
<gene>
    <name evidence="1" type="ORF">LCGC14_2020970</name>
</gene>
<sequence>MVREPVLGKKQLVIELRALTQAITVTEVPERIDQHLQDIASLANKVQRQKITDNPYWLHN</sequence>
<proteinExistence type="predicted"/>
<protein>
    <submittedName>
        <fullName evidence="1">Uncharacterized protein</fullName>
    </submittedName>
</protein>